<proteinExistence type="inferred from homology"/>
<sequence length="207" mass="22686" precursor="true">MTAVLRTGALALALALLSPVLARADAVESLRSFVQTVQSGRSPFTQVVTAPDGVKKKTTSGEFEFQRPNRFRFEYTKPYEQQIVSDGQKVWLFDVDLNQVTVRAFDQVLGSTPAALLAGGNLERDFTLQADADAGGLQWVQAQPKAKEGQIRQLRVGFRGKELAAIELVDALGQRSRLDFSRFEPNVTLAATRFKFTAPAGADVLQQ</sequence>
<dbReference type="Proteomes" id="UP000518288">
    <property type="component" value="Unassembled WGS sequence"/>
</dbReference>
<evidence type="ECO:0000256" key="8">
    <source>
        <dbReference type="ARBA" id="ARBA00022927"/>
    </source>
</evidence>
<protein>
    <recommendedName>
        <fullName evidence="4 10">Outer-membrane lipoprotein carrier protein</fullName>
    </recommendedName>
</protein>
<keyword evidence="12" id="KW-1185">Reference proteome</keyword>
<dbReference type="RefSeq" id="WP_179634309.1">
    <property type="nucleotide sequence ID" value="NZ_JACCFH010000001.1"/>
</dbReference>
<dbReference type="CDD" id="cd16325">
    <property type="entry name" value="LolA"/>
    <property type="match status" value="1"/>
</dbReference>
<dbReference type="Pfam" id="PF03548">
    <property type="entry name" value="LolA"/>
    <property type="match status" value="1"/>
</dbReference>
<dbReference type="EMBL" id="JACCFH010000001">
    <property type="protein sequence ID" value="NYG33554.1"/>
    <property type="molecule type" value="Genomic_DNA"/>
</dbReference>
<comment type="subunit">
    <text evidence="3 10">Monomer.</text>
</comment>
<dbReference type="InterPro" id="IPR004564">
    <property type="entry name" value="OM_lipoprot_carrier_LolA-like"/>
</dbReference>
<evidence type="ECO:0000256" key="2">
    <source>
        <dbReference type="ARBA" id="ARBA00007615"/>
    </source>
</evidence>
<evidence type="ECO:0000256" key="5">
    <source>
        <dbReference type="ARBA" id="ARBA00022448"/>
    </source>
</evidence>
<dbReference type="GO" id="GO:0042597">
    <property type="term" value="C:periplasmic space"/>
    <property type="evidence" value="ECO:0007669"/>
    <property type="project" value="UniProtKB-SubCell"/>
</dbReference>
<gene>
    <name evidence="10" type="primary">lolA</name>
    <name evidence="11" type="ORF">BDD16_002540</name>
</gene>
<evidence type="ECO:0000313" key="11">
    <source>
        <dbReference type="EMBL" id="NYG33554.1"/>
    </source>
</evidence>
<dbReference type="PANTHER" id="PTHR35869">
    <property type="entry name" value="OUTER-MEMBRANE LIPOPROTEIN CARRIER PROTEIN"/>
    <property type="match status" value="1"/>
</dbReference>
<evidence type="ECO:0000256" key="7">
    <source>
        <dbReference type="ARBA" id="ARBA00022764"/>
    </source>
</evidence>
<evidence type="ECO:0000313" key="12">
    <source>
        <dbReference type="Proteomes" id="UP000518288"/>
    </source>
</evidence>
<dbReference type="InterPro" id="IPR018323">
    <property type="entry name" value="OM_lipoprot_carrier_LolA_Pbac"/>
</dbReference>
<keyword evidence="8 10" id="KW-0653">Protein transport</keyword>
<dbReference type="NCBIfam" id="TIGR00547">
    <property type="entry name" value="lolA"/>
    <property type="match status" value="1"/>
</dbReference>
<comment type="caution">
    <text evidence="11">The sequence shown here is derived from an EMBL/GenBank/DDBJ whole genome shotgun (WGS) entry which is preliminary data.</text>
</comment>
<evidence type="ECO:0000256" key="6">
    <source>
        <dbReference type="ARBA" id="ARBA00022729"/>
    </source>
</evidence>
<comment type="subcellular location">
    <subcellularLocation>
        <location evidence="1 10">Periplasm</location>
    </subcellularLocation>
</comment>
<keyword evidence="6 10" id="KW-0732">Signal</keyword>
<dbReference type="PANTHER" id="PTHR35869:SF1">
    <property type="entry name" value="OUTER-MEMBRANE LIPOPROTEIN CARRIER PROTEIN"/>
    <property type="match status" value="1"/>
</dbReference>
<name>A0A7Y9UCG9_9BURK</name>
<keyword evidence="7 10" id="KW-0574">Periplasm</keyword>
<comment type="function">
    <text evidence="10">Participates in the translocation of lipoproteins from the inner membrane to the outer membrane. Only forms a complex with a lipoprotein if the residue after the N-terminal Cys is not an aspartate (The Asp acts as a targeting signal to indicate that the lipoprotein should stay in the inner membrane).</text>
</comment>
<keyword evidence="11" id="KW-0449">Lipoprotein</keyword>
<evidence type="ECO:0000256" key="1">
    <source>
        <dbReference type="ARBA" id="ARBA00004418"/>
    </source>
</evidence>
<dbReference type="GO" id="GO:0044874">
    <property type="term" value="P:lipoprotein localization to outer membrane"/>
    <property type="evidence" value="ECO:0007669"/>
    <property type="project" value="UniProtKB-UniRule"/>
</dbReference>
<dbReference type="HAMAP" id="MF_00240">
    <property type="entry name" value="LolA"/>
    <property type="match status" value="1"/>
</dbReference>
<evidence type="ECO:0000256" key="9">
    <source>
        <dbReference type="ARBA" id="ARBA00023186"/>
    </source>
</evidence>
<evidence type="ECO:0000256" key="3">
    <source>
        <dbReference type="ARBA" id="ARBA00011245"/>
    </source>
</evidence>
<keyword evidence="9 10" id="KW-0143">Chaperone</keyword>
<organism evidence="11 12">
    <name type="scientific">Sphaerotilus montanus</name>
    <dbReference type="NCBI Taxonomy" id="522889"/>
    <lineage>
        <taxon>Bacteria</taxon>
        <taxon>Pseudomonadati</taxon>
        <taxon>Pseudomonadota</taxon>
        <taxon>Betaproteobacteria</taxon>
        <taxon>Burkholderiales</taxon>
        <taxon>Sphaerotilaceae</taxon>
        <taxon>Sphaerotilus</taxon>
    </lineage>
</organism>
<dbReference type="SUPFAM" id="SSF89392">
    <property type="entry name" value="Prokaryotic lipoproteins and lipoprotein localization factors"/>
    <property type="match status" value="1"/>
</dbReference>
<accession>A0A7Y9UCG9</accession>
<dbReference type="AlphaFoldDB" id="A0A7Y9UCG9"/>
<keyword evidence="5 10" id="KW-0813">Transport</keyword>
<dbReference type="Gene3D" id="2.50.20.10">
    <property type="entry name" value="Lipoprotein localisation LolA/LolB/LppX"/>
    <property type="match status" value="1"/>
</dbReference>
<evidence type="ECO:0000256" key="10">
    <source>
        <dbReference type="HAMAP-Rule" id="MF_00240"/>
    </source>
</evidence>
<feature type="signal peptide" evidence="10">
    <location>
        <begin position="1"/>
        <end position="24"/>
    </location>
</feature>
<dbReference type="GO" id="GO:0042953">
    <property type="term" value="P:lipoprotein transport"/>
    <property type="evidence" value="ECO:0007669"/>
    <property type="project" value="InterPro"/>
</dbReference>
<dbReference type="InterPro" id="IPR029046">
    <property type="entry name" value="LolA/LolB/LppX"/>
</dbReference>
<comment type="similarity">
    <text evidence="2 10">Belongs to the LolA family.</text>
</comment>
<reference evidence="11 12" key="1">
    <citation type="submission" date="2020-07" db="EMBL/GenBank/DDBJ databases">
        <title>Genomic Encyclopedia of Archaeal and Bacterial Type Strains, Phase II (KMG-II): from individual species to whole genera.</title>
        <authorList>
            <person name="Goeker M."/>
        </authorList>
    </citation>
    <scope>NUCLEOTIDE SEQUENCE [LARGE SCALE GENOMIC DNA]</scope>
    <source>
        <strain evidence="11 12">DSM 21226</strain>
    </source>
</reference>
<evidence type="ECO:0000256" key="4">
    <source>
        <dbReference type="ARBA" id="ARBA00014035"/>
    </source>
</evidence>
<feature type="chain" id="PRO_5031633931" description="Outer-membrane lipoprotein carrier protein" evidence="10">
    <location>
        <begin position="25"/>
        <end position="207"/>
    </location>
</feature>